<keyword evidence="2" id="KW-0472">Membrane</keyword>
<protein>
    <submittedName>
        <fullName evidence="3">Uncharacterized protein</fullName>
    </submittedName>
</protein>
<keyword evidence="2" id="KW-1133">Transmembrane helix</keyword>
<dbReference type="PANTHER" id="PTHR43157:SF31">
    <property type="entry name" value="PHOSPHATIDYLINOSITOL-GLYCAN BIOSYNTHESIS CLASS F PROTEIN"/>
    <property type="match status" value="1"/>
</dbReference>
<dbReference type="GO" id="GO:0016491">
    <property type="term" value="F:oxidoreductase activity"/>
    <property type="evidence" value="ECO:0007669"/>
    <property type="project" value="UniProtKB-KW"/>
</dbReference>
<comment type="caution">
    <text evidence="3">The sequence shown here is derived from an EMBL/GenBank/DDBJ whole genome shotgun (WGS) entry which is preliminary data.</text>
</comment>
<dbReference type="PANTHER" id="PTHR43157">
    <property type="entry name" value="PHOSPHATIDYLINOSITOL-GLYCAN BIOSYNTHESIS CLASS F PROTEIN-RELATED"/>
    <property type="match status" value="1"/>
</dbReference>
<evidence type="ECO:0000256" key="1">
    <source>
        <dbReference type="ARBA" id="ARBA00023002"/>
    </source>
</evidence>
<evidence type="ECO:0000313" key="3">
    <source>
        <dbReference type="EMBL" id="KAH0820383.1"/>
    </source>
</evidence>
<dbReference type="AlphaFoldDB" id="A0A8J6HVN8"/>
<accession>A0A8J6HVN8</accession>
<sequence length="963" mass="108365">MYFYIYPISAVALIVIGCVKIYLKLTTKWARSPTCLLGKTVIVTGSNIGIGFYTAVDFAKRGARVILACRDYKKGESAREEIIKRTDNPNVFLKIVDLSSFESVRAFAQEINKTEDRLDVLVNNAAAALVNDEKTKDGHLLAMQVNYFSLFLLTNLLLDLLKKSQPSRIVNTSSLLARIWTSFSLDKLHKYNGNIEVYAHSKLAIILFTKELAKRLEGSGVTVYSLHPGCVKTEIFRNAEGWVGSFITALFKRLMNFFFKTSEEGAQTTIYCAVEKNIEKFSGHHFEECRRVNDYKRATVPGLGEKLWRDNKRYLQFLFIITCRQKLRWQNLRNRTFTPIMDWCTTIVSLILGAFLALKTYTRVTVGWCKSQTCLVGKTTIVTGANTGIGFETALDFAKRGARVILACRDQKRADDARKKIIRETGNEDVVVKLVDMASFESVRAFAKEINETEDRLDVLVNNAGMIGTGDKKSSDGLSLLMQVNHFSSFLLTNLLIGGSDWFAEEIHPNRIVNVSSMAAKRAFKFDIDTFDKHISDNTNYANSKLCNIFFTKELAKKLRGTGVTTYSLHPGVVETDIFNSARGLMTIVFVVFRLFAKTSEEGAQTTIYCSVSKGIEKFDGEHFSDCRRVDPYSTTTPSDLPQKLWRKSEQIVAVALIVIGCVKIYLKLTTKWARSPTCLLGKTVIVTGSNIGIGFYTAVDFAKRGARVILACRDYKKGESAREEIIKRTDNPNVFLKIVDMSSFESVRAFAQEINKTEDRLDILVNNAGMAIVDDEKTKDGLLMAMQVNYFSLFLLTNLLLDLLKKSQPSRIINTSSILAQVGTSFSVDKLHKYNGNLDVYAHSKLAIILFTKELAKRLEGSGVTVYSLHPGAVKTDIFRNAKGLIGSFMTSLFKRWMNLFFKTPEEGAQTTIYCAVEKNIEKFSGHYFVECRRVNDYKRAAVPGLGEQLWRESEEVVNLTN</sequence>
<dbReference type="Pfam" id="PF00106">
    <property type="entry name" value="adh_short"/>
    <property type="match status" value="3"/>
</dbReference>
<reference evidence="3" key="2">
    <citation type="submission" date="2021-08" db="EMBL/GenBank/DDBJ databases">
        <authorList>
            <person name="Eriksson T."/>
        </authorList>
    </citation>
    <scope>NUCLEOTIDE SEQUENCE</scope>
    <source>
        <strain evidence="3">Stoneville</strain>
        <tissue evidence="3">Whole head</tissue>
    </source>
</reference>
<dbReference type="InterPro" id="IPR002347">
    <property type="entry name" value="SDR_fam"/>
</dbReference>
<dbReference type="CDD" id="cd05327">
    <property type="entry name" value="retinol-DH_like_SDR_c_like"/>
    <property type="match status" value="3"/>
</dbReference>
<evidence type="ECO:0000256" key="2">
    <source>
        <dbReference type="SAM" id="Phobius"/>
    </source>
</evidence>
<proteinExistence type="predicted"/>
<gene>
    <name evidence="3" type="ORF">GEV33_002408</name>
</gene>
<dbReference type="EMBL" id="JABDTM020012014">
    <property type="protein sequence ID" value="KAH0820383.1"/>
    <property type="molecule type" value="Genomic_DNA"/>
</dbReference>
<name>A0A8J6HVN8_TENMO</name>
<feature type="transmembrane region" description="Helical" evidence="2">
    <location>
        <begin position="35"/>
        <end position="56"/>
    </location>
</feature>
<reference evidence="3" key="1">
    <citation type="journal article" date="2020" name="J Insects Food Feed">
        <title>The yellow mealworm (Tenebrio molitor) genome: a resource for the emerging insects as food and feed industry.</title>
        <authorList>
            <person name="Eriksson T."/>
            <person name="Andere A."/>
            <person name="Kelstrup H."/>
            <person name="Emery V."/>
            <person name="Picard C."/>
        </authorList>
    </citation>
    <scope>NUCLEOTIDE SEQUENCE</scope>
    <source>
        <strain evidence="3">Stoneville</strain>
        <tissue evidence="3">Whole head</tissue>
    </source>
</reference>
<dbReference type="InterPro" id="IPR036291">
    <property type="entry name" value="NAD(P)-bd_dom_sf"/>
</dbReference>
<feature type="transmembrane region" description="Helical" evidence="2">
    <location>
        <begin position="6"/>
        <end position="23"/>
    </location>
</feature>
<organism evidence="3 4">
    <name type="scientific">Tenebrio molitor</name>
    <name type="common">Yellow mealworm beetle</name>
    <dbReference type="NCBI Taxonomy" id="7067"/>
    <lineage>
        <taxon>Eukaryota</taxon>
        <taxon>Metazoa</taxon>
        <taxon>Ecdysozoa</taxon>
        <taxon>Arthropoda</taxon>
        <taxon>Hexapoda</taxon>
        <taxon>Insecta</taxon>
        <taxon>Pterygota</taxon>
        <taxon>Neoptera</taxon>
        <taxon>Endopterygota</taxon>
        <taxon>Coleoptera</taxon>
        <taxon>Polyphaga</taxon>
        <taxon>Cucujiformia</taxon>
        <taxon>Tenebrionidae</taxon>
        <taxon>Tenebrio</taxon>
    </lineage>
</organism>
<dbReference type="PRINTS" id="PR00080">
    <property type="entry name" value="SDRFAMILY"/>
</dbReference>
<dbReference type="Proteomes" id="UP000719412">
    <property type="component" value="Unassembled WGS sequence"/>
</dbReference>
<dbReference type="SUPFAM" id="SSF51735">
    <property type="entry name" value="NAD(P)-binding Rossmann-fold domains"/>
    <property type="match status" value="3"/>
</dbReference>
<keyword evidence="4" id="KW-1185">Reference proteome</keyword>
<evidence type="ECO:0000313" key="4">
    <source>
        <dbReference type="Proteomes" id="UP000719412"/>
    </source>
</evidence>
<keyword evidence="1" id="KW-0560">Oxidoreductase</keyword>
<dbReference type="Gene3D" id="3.40.50.720">
    <property type="entry name" value="NAD(P)-binding Rossmann-like Domain"/>
    <property type="match status" value="3"/>
</dbReference>
<dbReference type="PRINTS" id="PR00081">
    <property type="entry name" value="GDHRDH"/>
</dbReference>
<keyword evidence="2" id="KW-0812">Transmembrane</keyword>